<evidence type="ECO:0000313" key="3">
    <source>
        <dbReference type="Proteomes" id="UP000070456"/>
    </source>
</evidence>
<organism evidence="2 3">
    <name type="scientific">Thermotalea metallivorans</name>
    <dbReference type="NCBI Taxonomy" id="520762"/>
    <lineage>
        <taxon>Bacteria</taxon>
        <taxon>Bacillati</taxon>
        <taxon>Bacillota</taxon>
        <taxon>Clostridia</taxon>
        <taxon>Peptostreptococcales</taxon>
        <taxon>Thermotaleaceae</taxon>
        <taxon>Thermotalea</taxon>
    </lineage>
</organism>
<sequence>MIFIKGEKINENKIKIILVHHMPETLTEEEKIGGYFIESMPEPPAHAPIGHVYVPFLNLETKEVFFELESRPLSQEDLMKQKLNEIELLQERIELLQQALDDLLLGGM</sequence>
<comment type="caution">
    <text evidence="2">The sequence shown here is derived from an EMBL/GenBank/DDBJ whole genome shotgun (WGS) entry which is preliminary data.</text>
</comment>
<reference evidence="2 3" key="1">
    <citation type="submission" date="2015-12" db="EMBL/GenBank/DDBJ databases">
        <title>Draft genome sequence of the thermoanaerobe Thermotalea metallivorans, an isolate from the runoff channel of the Great Artesian Basin, Australia.</title>
        <authorList>
            <person name="Patel B.K."/>
        </authorList>
    </citation>
    <scope>NUCLEOTIDE SEQUENCE [LARGE SCALE GENOMIC DNA]</scope>
    <source>
        <strain evidence="2 3">B2-1</strain>
    </source>
</reference>
<dbReference type="AlphaFoldDB" id="A0A140LCM4"/>
<name>A0A140LCM4_9FIRM</name>
<accession>A0A140LCM4</accession>
<evidence type="ECO:0000313" key="2">
    <source>
        <dbReference type="EMBL" id="KXG78299.1"/>
    </source>
</evidence>
<protein>
    <submittedName>
        <fullName evidence="2">Uncharacterized protein</fullName>
    </submittedName>
</protein>
<dbReference type="EMBL" id="LOEE01000006">
    <property type="protein sequence ID" value="KXG78299.1"/>
    <property type="molecule type" value="Genomic_DNA"/>
</dbReference>
<dbReference type="RefSeq" id="WP_068554340.1">
    <property type="nucleotide sequence ID" value="NZ_LOEE01000006.1"/>
</dbReference>
<keyword evidence="1" id="KW-0175">Coiled coil</keyword>
<keyword evidence="3" id="KW-1185">Reference proteome</keyword>
<proteinExistence type="predicted"/>
<feature type="coiled-coil region" evidence="1">
    <location>
        <begin position="79"/>
        <end position="106"/>
    </location>
</feature>
<gene>
    <name evidence="2" type="ORF">AN619_02740</name>
</gene>
<dbReference type="STRING" id="520762.AN619_02740"/>
<evidence type="ECO:0000256" key="1">
    <source>
        <dbReference type="SAM" id="Coils"/>
    </source>
</evidence>
<dbReference type="Proteomes" id="UP000070456">
    <property type="component" value="Unassembled WGS sequence"/>
</dbReference>